<dbReference type="InterPro" id="IPR008906">
    <property type="entry name" value="HATC_C_dom"/>
</dbReference>
<accession>F6RZD9</accession>
<sequence>KMTTHGKFSAVWKYYDLENKESVKAKCNICGIEISRGKTIGSFTTSALWKHLARHDIDVAGSSQKPTETESVPKKRQATLKEVVAKKQCFDASHPTAAAITNALAEMIAVDFLPLSIVECVGFKRLINTLQPRYSIPSRKYLTTNKLPSIYNNVQKKIKEMLKNSASLIYGTTDIWTSRQQVSYASLTGHFVMWNKGELKLAHVVLACSQFEDKHTSEHILNEIKKQESAWDVKFSALTTDNAGNVVKALKDGSIGNVRCMAHTINLIVQNALNNAQRSVNNTVSRIRHIVGQFNRSPSKTSALRKYQLQHSDCALELIQDMPVRWNSTFAMIQRIVELREVINYLSTNDGICDTLPFAEWKISQSLVTILEIFDVATKEVSRESATLSIILPLKNSILMKLNNFLNSTLPEQERLAGVVPFIERLHNETSRRFAIPQPGILQPREAYFFNNEIYEKCAVASVLDPRVKLTWVSGDVQKAGIINIITQTAISCLSDVTRNMESAHDTELNHSSSSSSSEQNCSSLAFAALETEGVETTSCTGVAVSEADIHRQIEQYLRKPRIKQYKNPLEFWLQCRVQWPILFKLAIDILACPPTSVSSERLFSSSGVIVSPLRNRLSPSNVEMLTFLHVNLQKLDFKY</sequence>
<evidence type="ECO:0000259" key="10">
    <source>
        <dbReference type="PROSITE" id="PS50808"/>
    </source>
</evidence>
<dbReference type="SUPFAM" id="SSF57667">
    <property type="entry name" value="beta-beta-alpha zinc fingers"/>
    <property type="match status" value="1"/>
</dbReference>
<dbReference type="EMBL" id="EAAA01002059">
    <property type="status" value="NOT_ANNOTATED_CDS"/>
    <property type="molecule type" value="Genomic_DNA"/>
</dbReference>
<dbReference type="SMART" id="SM00614">
    <property type="entry name" value="ZnF_BED"/>
    <property type="match status" value="1"/>
</dbReference>
<dbReference type="InterPro" id="IPR052035">
    <property type="entry name" value="ZnF_BED_domain_contain"/>
</dbReference>
<dbReference type="GeneTree" id="ENSGT00940000158431"/>
<dbReference type="InterPro" id="IPR036236">
    <property type="entry name" value="Znf_C2H2_sf"/>
</dbReference>
<dbReference type="InterPro" id="IPR012337">
    <property type="entry name" value="RNaseH-like_sf"/>
</dbReference>
<keyword evidence="8" id="KW-0539">Nucleus</keyword>
<evidence type="ECO:0000256" key="4">
    <source>
        <dbReference type="ARBA" id="ARBA00022833"/>
    </source>
</evidence>
<dbReference type="GO" id="GO:0003677">
    <property type="term" value="F:DNA binding"/>
    <property type="evidence" value="ECO:0007669"/>
    <property type="project" value="UniProtKB-KW"/>
</dbReference>
<name>F6RZD9_CIOIN</name>
<evidence type="ECO:0000256" key="2">
    <source>
        <dbReference type="ARBA" id="ARBA00022723"/>
    </source>
</evidence>
<keyword evidence="12" id="KW-1185">Reference proteome</keyword>
<keyword evidence="3 9" id="KW-0863">Zinc-finger</keyword>
<keyword evidence="6" id="KW-0238">DNA-binding</keyword>
<dbReference type="PROSITE" id="PS50808">
    <property type="entry name" value="ZF_BED"/>
    <property type="match status" value="1"/>
</dbReference>
<organism evidence="11 12">
    <name type="scientific">Ciona intestinalis</name>
    <name type="common">Transparent sea squirt</name>
    <name type="synonym">Ascidia intestinalis</name>
    <dbReference type="NCBI Taxonomy" id="7719"/>
    <lineage>
        <taxon>Eukaryota</taxon>
        <taxon>Metazoa</taxon>
        <taxon>Chordata</taxon>
        <taxon>Tunicata</taxon>
        <taxon>Ascidiacea</taxon>
        <taxon>Phlebobranchia</taxon>
        <taxon>Cionidae</taxon>
        <taxon>Ciona</taxon>
    </lineage>
</organism>
<keyword evidence="2" id="KW-0479">Metal-binding</keyword>
<evidence type="ECO:0000256" key="6">
    <source>
        <dbReference type="ARBA" id="ARBA00023125"/>
    </source>
</evidence>
<dbReference type="InParanoid" id="F6RZD9"/>
<dbReference type="GO" id="GO:0009791">
    <property type="term" value="P:post-embryonic development"/>
    <property type="evidence" value="ECO:0007669"/>
    <property type="project" value="UniProtKB-ARBA"/>
</dbReference>
<reference evidence="11" key="2">
    <citation type="journal article" date="2008" name="Genome Biol.">
        <title>Improved genome assembly and evidence-based global gene model set for the chordate Ciona intestinalis: new insight into intron and operon populations.</title>
        <authorList>
            <person name="Satou Y."/>
            <person name="Mineta K."/>
            <person name="Ogasawara M."/>
            <person name="Sasakura Y."/>
            <person name="Shoguchi E."/>
            <person name="Ueno K."/>
            <person name="Yamada L."/>
            <person name="Matsumoto J."/>
            <person name="Wasserscheid J."/>
            <person name="Dewar K."/>
            <person name="Wiley G.B."/>
            <person name="Macmil S.L."/>
            <person name="Roe B.A."/>
            <person name="Zeller R.W."/>
            <person name="Hastings K.E."/>
            <person name="Lemaire P."/>
            <person name="Lindquist E."/>
            <person name="Endo T."/>
            <person name="Hotta K."/>
            <person name="Inaba K."/>
        </authorList>
    </citation>
    <scope>NUCLEOTIDE SEQUENCE [LARGE SCALE GENOMIC DNA]</scope>
    <source>
        <strain evidence="11">wild type</strain>
    </source>
</reference>
<dbReference type="OMA" id="DCETIGY"/>
<dbReference type="GO" id="GO:0046983">
    <property type="term" value="F:protein dimerization activity"/>
    <property type="evidence" value="ECO:0007669"/>
    <property type="project" value="InterPro"/>
</dbReference>
<dbReference type="InterPro" id="IPR003656">
    <property type="entry name" value="Znf_BED"/>
</dbReference>
<dbReference type="PANTHER" id="PTHR46481">
    <property type="entry name" value="ZINC FINGER BED DOMAIN-CONTAINING PROTEIN 4"/>
    <property type="match status" value="1"/>
</dbReference>
<dbReference type="FunCoup" id="F6RZD9">
    <property type="interactions" value="54"/>
</dbReference>
<dbReference type="AlphaFoldDB" id="F6RZD9"/>
<evidence type="ECO:0000256" key="9">
    <source>
        <dbReference type="PROSITE-ProRule" id="PRU00027"/>
    </source>
</evidence>
<dbReference type="GO" id="GO:0008270">
    <property type="term" value="F:zinc ion binding"/>
    <property type="evidence" value="ECO:0007669"/>
    <property type="project" value="UniProtKB-KW"/>
</dbReference>
<evidence type="ECO:0000256" key="3">
    <source>
        <dbReference type="ARBA" id="ARBA00022771"/>
    </source>
</evidence>
<keyword evidence="7" id="KW-0804">Transcription</keyword>
<dbReference type="HOGENOM" id="CLU_009123_12_2_1"/>
<comment type="subcellular location">
    <subcellularLocation>
        <location evidence="1">Nucleus</location>
    </subcellularLocation>
</comment>
<evidence type="ECO:0000256" key="1">
    <source>
        <dbReference type="ARBA" id="ARBA00004123"/>
    </source>
</evidence>
<proteinExistence type="predicted"/>
<evidence type="ECO:0000313" key="11">
    <source>
        <dbReference type="Ensembl" id="ENSCINP00000015204.3"/>
    </source>
</evidence>
<evidence type="ECO:0000256" key="5">
    <source>
        <dbReference type="ARBA" id="ARBA00023015"/>
    </source>
</evidence>
<dbReference type="PANTHER" id="PTHR46481:SF10">
    <property type="entry name" value="ZINC FINGER BED DOMAIN-CONTAINING PROTEIN 39"/>
    <property type="match status" value="1"/>
</dbReference>
<evidence type="ECO:0000313" key="12">
    <source>
        <dbReference type="Proteomes" id="UP000008144"/>
    </source>
</evidence>
<dbReference type="GO" id="GO:0005634">
    <property type="term" value="C:nucleus"/>
    <property type="evidence" value="ECO:0007669"/>
    <property type="project" value="UniProtKB-SubCell"/>
</dbReference>
<dbReference type="SUPFAM" id="SSF140996">
    <property type="entry name" value="Hermes dimerisation domain"/>
    <property type="match status" value="1"/>
</dbReference>
<keyword evidence="5" id="KW-0805">Transcription regulation</keyword>
<evidence type="ECO:0000256" key="8">
    <source>
        <dbReference type="ARBA" id="ARBA00023242"/>
    </source>
</evidence>
<dbReference type="SUPFAM" id="SSF53098">
    <property type="entry name" value="Ribonuclease H-like"/>
    <property type="match status" value="1"/>
</dbReference>
<keyword evidence="4" id="KW-0862">Zinc</keyword>
<reference evidence="11" key="4">
    <citation type="submission" date="2025-09" db="UniProtKB">
        <authorList>
            <consortium name="Ensembl"/>
        </authorList>
    </citation>
    <scope>IDENTIFICATION</scope>
</reference>
<protein>
    <recommendedName>
        <fullName evidence="10">BED-type domain-containing protein</fullName>
    </recommendedName>
</protein>
<evidence type="ECO:0000256" key="7">
    <source>
        <dbReference type="ARBA" id="ARBA00023163"/>
    </source>
</evidence>
<dbReference type="Pfam" id="PF05699">
    <property type="entry name" value="Dimer_Tnp_hAT"/>
    <property type="match status" value="1"/>
</dbReference>
<dbReference type="Ensembl" id="ENSCINT00000015204.3">
    <property type="protein sequence ID" value="ENSCINP00000015204.3"/>
    <property type="gene ID" value="ENSCING00000007403.3"/>
</dbReference>
<dbReference type="Proteomes" id="UP000008144">
    <property type="component" value="Chromosome 5"/>
</dbReference>
<reference evidence="12" key="1">
    <citation type="journal article" date="2002" name="Science">
        <title>The draft genome of Ciona intestinalis: insights into chordate and vertebrate origins.</title>
        <authorList>
            <person name="Dehal P."/>
            <person name="Satou Y."/>
            <person name="Campbell R.K."/>
            <person name="Chapman J."/>
            <person name="Degnan B."/>
            <person name="De Tomaso A."/>
            <person name="Davidson B."/>
            <person name="Di Gregorio A."/>
            <person name="Gelpke M."/>
            <person name="Goodstein D.M."/>
            <person name="Harafuji N."/>
            <person name="Hastings K.E."/>
            <person name="Ho I."/>
            <person name="Hotta K."/>
            <person name="Huang W."/>
            <person name="Kawashima T."/>
            <person name="Lemaire P."/>
            <person name="Martinez D."/>
            <person name="Meinertzhagen I.A."/>
            <person name="Necula S."/>
            <person name="Nonaka M."/>
            <person name="Putnam N."/>
            <person name="Rash S."/>
            <person name="Saiga H."/>
            <person name="Satake M."/>
            <person name="Terry A."/>
            <person name="Yamada L."/>
            <person name="Wang H.G."/>
            <person name="Awazu S."/>
            <person name="Azumi K."/>
            <person name="Boore J."/>
            <person name="Branno M."/>
            <person name="Chin-Bow S."/>
            <person name="DeSantis R."/>
            <person name="Doyle S."/>
            <person name="Francino P."/>
            <person name="Keys D.N."/>
            <person name="Haga S."/>
            <person name="Hayashi H."/>
            <person name="Hino K."/>
            <person name="Imai K.S."/>
            <person name="Inaba K."/>
            <person name="Kano S."/>
            <person name="Kobayashi K."/>
            <person name="Kobayashi M."/>
            <person name="Lee B.I."/>
            <person name="Makabe K.W."/>
            <person name="Manohar C."/>
            <person name="Matassi G."/>
            <person name="Medina M."/>
            <person name="Mochizuki Y."/>
            <person name="Mount S."/>
            <person name="Morishita T."/>
            <person name="Miura S."/>
            <person name="Nakayama A."/>
            <person name="Nishizaka S."/>
            <person name="Nomoto H."/>
            <person name="Ohta F."/>
            <person name="Oishi K."/>
            <person name="Rigoutsos I."/>
            <person name="Sano M."/>
            <person name="Sasaki A."/>
            <person name="Sasakura Y."/>
            <person name="Shoguchi E."/>
            <person name="Shin-i T."/>
            <person name="Spagnuolo A."/>
            <person name="Stainier D."/>
            <person name="Suzuki M.M."/>
            <person name="Tassy O."/>
            <person name="Takatori N."/>
            <person name="Tokuoka M."/>
            <person name="Yagi K."/>
            <person name="Yoshizaki F."/>
            <person name="Wada S."/>
            <person name="Zhang C."/>
            <person name="Hyatt P.D."/>
            <person name="Larimer F."/>
            <person name="Detter C."/>
            <person name="Doggett N."/>
            <person name="Glavina T."/>
            <person name="Hawkins T."/>
            <person name="Richardson P."/>
            <person name="Lucas S."/>
            <person name="Kohara Y."/>
            <person name="Levine M."/>
            <person name="Satoh N."/>
            <person name="Rokhsar D.S."/>
        </authorList>
    </citation>
    <scope>NUCLEOTIDE SEQUENCE [LARGE SCALE GENOMIC DNA]</scope>
</reference>
<reference evidence="11" key="3">
    <citation type="submission" date="2025-08" db="UniProtKB">
        <authorList>
            <consortium name="Ensembl"/>
        </authorList>
    </citation>
    <scope>IDENTIFICATION</scope>
</reference>
<feature type="domain" description="BED-type" evidence="10">
    <location>
        <begin position="6"/>
        <end position="72"/>
    </location>
</feature>
<dbReference type="Pfam" id="PF02892">
    <property type="entry name" value="zf-BED"/>
    <property type="match status" value="1"/>
</dbReference>